<accession>A0AAW2JQ04</accession>
<reference evidence="1" key="1">
    <citation type="submission" date="2020-06" db="EMBL/GenBank/DDBJ databases">
        <authorList>
            <person name="Li T."/>
            <person name="Hu X."/>
            <person name="Zhang T."/>
            <person name="Song X."/>
            <person name="Zhang H."/>
            <person name="Dai N."/>
            <person name="Sheng W."/>
            <person name="Hou X."/>
            <person name="Wei L."/>
        </authorList>
    </citation>
    <scope>NUCLEOTIDE SEQUENCE</scope>
    <source>
        <strain evidence="1">KEN8</strain>
        <tissue evidence="1">Leaf</tissue>
    </source>
</reference>
<dbReference type="EMBL" id="JACGWM010000975">
    <property type="protein sequence ID" value="KAL0295658.1"/>
    <property type="molecule type" value="Genomic_DNA"/>
</dbReference>
<evidence type="ECO:0000313" key="1">
    <source>
        <dbReference type="EMBL" id="KAL0295658.1"/>
    </source>
</evidence>
<gene>
    <name evidence="1" type="ORF">Scaly_3094100</name>
</gene>
<name>A0AAW2JQ04_9LAMI</name>
<comment type="caution">
    <text evidence="1">The sequence shown here is derived from an EMBL/GenBank/DDBJ whole genome shotgun (WGS) entry which is preliminary data.</text>
</comment>
<proteinExistence type="predicted"/>
<evidence type="ECO:0008006" key="2">
    <source>
        <dbReference type="Google" id="ProtNLM"/>
    </source>
</evidence>
<organism evidence="1">
    <name type="scientific">Sesamum calycinum</name>
    <dbReference type="NCBI Taxonomy" id="2727403"/>
    <lineage>
        <taxon>Eukaryota</taxon>
        <taxon>Viridiplantae</taxon>
        <taxon>Streptophyta</taxon>
        <taxon>Embryophyta</taxon>
        <taxon>Tracheophyta</taxon>
        <taxon>Spermatophyta</taxon>
        <taxon>Magnoliopsida</taxon>
        <taxon>eudicotyledons</taxon>
        <taxon>Gunneridae</taxon>
        <taxon>Pentapetalae</taxon>
        <taxon>asterids</taxon>
        <taxon>lamiids</taxon>
        <taxon>Lamiales</taxon>
        <taxon>Pedaliaceae</taxon>
        <taxon>Sesamum</taxon>
    </lineage>
</organism>
<dbReference type="AlphaFoldDB" id="A0AAW2JQ04"/>
<protein>
    <recommendedName>
        <fullName evidence="2">Retrotransposon Copia-like N-terminal domain-containing protein</fullName>
    </recommendedName>
</protein>
<sequence>MSKNPLTMVLETKKFNDTNYNNWLRNLRIVLNFEEQGYVLNRPPSSALPEDFSPKEHLMFKKWHEDNRKVCNIILASMSNDIRKQYDKLDSISSIMLRMSDVCSVPDRHIRYATKKSFSGTKLAKGSSEQSHRVKMLSLVEKLEGLKAGLDNHTYIHEIL</sequence>
<reference evidence="1" key="2">
    <citation type="journal article" date="2024" name="Plant">
        <title>Genomic evolution and insights into agronomic trait innovations of Sesamum species.</title>
        <authorList>
            <person name="Miao H."/>
            <person name="Wang L."/>
            <person name="Qu L."/>
            <person name="Liu H."/>
            <person name="Sun Y."/>
            <person name="Le M."/>
            <person name="Wang Q."/>
            <person name="Wei S."/>
            <person name="Zheng Y."/>
            <person name="Lin W."/>
            <person name="Duan Y."/>
            <person name="Cao H."/>
            <person name="Xiong S."/>
            <person name="Wang X."/>
            <person name="Wei L."/>
            <person name="Li C."/>
            <person name="Ma Q."/>
            <person name="Ju M."/>
            <person name="Zhao R."/>
            <person name="Li G."/>
            <person name="Mu C."/>
            <person name="Tian Q."/>
            <person name="Mei H."/>
            <person name="Zhang T."/>
            <person name="Gao T."/>
            <person name="Zhang H."/>
        </authorList>
    </citation>
    <scope>NUCLEOTIDE SEQUENCE</scope>
    <source>
        <strain evidence="1">KEN8</strain>
    </source>
</reference>